<feature type="compositionally biased region" description="Acidic residues" evidence="1">
    <location>
        <begin position="75"/>
        <end position="99"/>
    </location>
</feature>
<dbReference type="EMBL" id="JBHTAP010000001">
    <property type="protein sequence ID" value="MFC7235189.1"/>
    <property type="molecule type" value="Genomic_DNA"/>
</dbReference>
<dbReference type="AlphaFoldDB" id="A0ABD5ZNV6"/>
<protein>
    <submittedName>
        <fullName evidence="2">Uncharacterized protein</fullName>
    </submittedName>
</protein>
<gene>
    <name evidence="2" type="ORF">ACFQJ4_07655</name>
</gene>
<organism evidence="2 3">
    <name type="scientific">Halosegnis marinus</name>
    <dbReference type="NCBI Taxonomy" id="3034023"/>
    <lineage>
        <taxon>Archaea</taxon>
        <taxon>Methanobacteriati</taxon>
        <taxon>Methanobacteriota</taxon>
        <taxon>Stenosarchaea group</taxon>
        <taxon>Halobacteria</taxon>
        <taxon>Halobacteriales</taxon>
        <taxon>Natronomonadaceae</taxon>
        <taxon>Halosegnis</taxon>
    </lineage>
</organism>
<keyword evidence="3" id="KW-1185">Reference proteome</keyword>
<evidence type="ECO:0000256" key="1">
    <source>
        <dbReference type="SAM" id="MobiDB-lite"/>
    </source>
</evidence>
<dbReference type="GeneID" id="79266874"/>
<sequence length="154" mass="16500">MPTIEVTEDQLDRLEAVRDDVAAALAGPYGHVRTRDAVAYLLDTYTPPAETDAEAAPSAGTASDPAPEPSAGASTEDDGDDATEDATDDDGTATEDDDAGANRLNAMMNLLDEHDDKWRESGGDEPYEVDLPDGSTETARTQDDVRGLLFRHYR</sequence>
<feature type="compositionally biased region" description="Basic and acidic residues" evidence="1">
    <location>
        <begin position="111"/>
        <end position="122"/>
    </location>
</feature>
<evidence type="ECO:0000313" key="3">
    <source>
        <dbReference type="Proteomes" id="UP001596398"/>
    </source>
</evidence>
<proteinExistence type="predicted"/>
<reference evidence="2 3" key="1">
    <citation type="journal article" date="2019" name="Int. J. Syst. Evol. Microbiol.">
        <title>The Global Catalogue of Microorganisms (GCM) 10K type strain sequencing project: providing services to taxonomists for standard genome sequencing and annotation.</title>
        <authorList>
            <consortium name="The Broad Institute Genomics Platform"/>
            <consortium name="The Broad Institute Genome Sequencing Center for Infectious Disease"/>
            <person name="Wu L."/>
            <person name="Ma J."/>
        </authorList>
    </citation>
    <scope>NUCLEOTIDE SEQUENCE [LARGE SCALE GENOMIC DNA]</scope>
    <source>
        <strain evidence="2 3">DT85</strain>
    </source>
</reference>
<evidence type="ECO:0000313" key="2">
    <source>
        <dbReference type="EMBL" id="MFC7235189.1"/>
    </source>
</evidence>
<name>A0ABD5ZNV6_9EURY</name>
<feature type="region of interest" description="Disordered" evidence="1">
    <location>
        <begin position="49"/>
        <end position="143"/>
    </location>
</feature>
<dbReference type="Proteomes" id="UP001596398">
    <property type="component" value="Unassembled WGS sequence"/>
</dbReference>
<dbReference type="RefSeq" id="WP_276233323.1">
    <property type="nucleotide sequence ID" value="NZ_CP119802.1"/>
</dbReference>
<accession>A0ABD5ZNV6</accession>
<comment type="caution">
    <text evidence="2">The sequence shown here is derived from an EMBL/GenBank/DDBJ whole genome shotgun (WGS) entry which is preliminary data.</text>
</comment>
<feature type="compositionally biased region" description="Low complexity" evidence="1">
    <location>
        <begin position="49"/>
        <end position="59"/>
    </location>
</feature>